<gene>
    <name evidence="1" type="ORF">CHS0354_024739</name>
</gene>
<proteinExistence type="predicted"/>
<comment type="caution">
    <text evidence="1">The sequence shown here is derived from an EMBL/GenBank/DDBJ whole genome shotgun (WGS) entry which is preliminary data.</text>
</comment>
<evidence type="ECO:0000313" key="1">
    <source>
        <dbReference type="EMBL" id="KAK3581201.1"/>
    </source>
</evidence>
<dbReference type="AlphaFoldDB" id="A0AAE0RX36"/>
<protein>
    <recommendedName>
        <fullName evidence="3">B box-type domain-containing protein</fullName>
    </recommendedName>
</protein>
<dbReference type="Gene3D" id="3.30.160.60">
    <property type="entry name" value="Classic Zinc Finger"/>
    <property type="match status" value="1"/>
</dbReference>
<name>A0AAE0RX36_9BIVA</name>
<dbReference type="Proteomes" id="UP001195483">
    <property type="component" value="Unassembled WGS sequence"/>
</dbReference>
<dbReference type="EMBL" id="JAEAOA010001462">
    <property type="protein sequence ID" value="KAK3581201.1"/>
    <property type="molecule type" value="Genomic_DNA"/>
</dbReference>
<sequence>MEESTPHRDVNNTKQKYGNIDADDVEFCTFSVMETNMDDTKECNQNDKTGENYKSDDITYITTTNTNHNDSNVHLRDDPGDTIQLESMSSEVFTTDNKTLESEHRSSETLDEKCQKHPGKKLEYVCNDHEEIICILCKDKNHNMCKSQGCISDLEDVYKAECRGYLDKSKKTKDEIEAILSDKKIEYDETKCSIEKCRSDIINNKLTQSIKSNEDQLCKRLLEIESKIEAEHSENVKILERTLSGINSFVGKINNSQSTVSYVAAALVVGRCLKNTRNLLSIQKIN</sequence>
<reference evidence="1" key="1">
    <citation type="journal article" date="2021" name="Genome Biol. Evol.">
        <title>A High-Quality Reference Genome for a Parasitic Bivalve with Doubly Uniparental Inheritance (Bivalvia: Unionida).</title>
        <authorList>
            <person name="Smith C.H."/>
        </authorList>
    </citation>
    <scope>NUCLEOTIDE SEQUENCE</scope>
    <source>
        <strain evidence="1">CHS0354</strain>
    </source>
</reference>
<reference evidence="1" key="2">
    <citation type="journal article" date="2021" name="Genome Biol. Evol.">
        <title>Developing a high-quality reference genome for a parasitic bivalve with doubly uniparental inheritance (Bivalvia: Unionida).</title>
        <authorList>
            <person name="Smith C.H."/>
        </authorList>
    </citation>
    <scope>NUCLEOTIDE SEQUENCE</scope>
    <source>
        <strain evidence="1">CHS0354</strain>
        <tissue evidence="1">Mantle</tissue>
    </source>
</reference>
<organism evidence="1 2">
    <name type="scientific">Potamilus streckersoni</name>
    <dbReference type="NCBI Taxonomy" id="2493646"/>
    <lineage>
        <taxon>Eukaryota</taxon>
        <taxon>Metazoa</taxon>
        <taxon>Spiralia</taxon>
        <taxon>Lophotrochozoa</taxon>
        <taxon>Mollusca</taxon>
        <taxon>Bivalvia</taxon>
        <taxon>Autobranchia</taxon>
        <taxon>Heteroconchia</taxon>
        <taxon>Palaeoheterodonta</taxon>
        <taxon>Unionida</taxon>
        <taxon>Unionoidea</taxon>
        <taxon>Unionidae</taxon>
        <taxon>Ambleminae</taxon>
        <taxon>Lampsilini</taxon>
        <taxon>Potamilus</taxon>
    </lineage>
</organism>
<dbReference type="CDD" id="cd19756">
    <property type="entry name" value="Bbox2"/>
    <property type="match status" value="1"/>
</dbReference>
<accession>A0AAE0RX36</accession>
<evidence type="ECO:0008006" key="3">
    <source>
        <dbReference type="Google" id="ProtNLM"/>
    </source>
</evidence>
<reference evidence="1" key="3">
    <citation type="submission" date="2023-05" db="EMBL/GenBank/DDBJ databases">
        <authorList>
            <person name="Smith C.H."/>
        </authorList>
    </citation>
    <scope>NUCLEOTIDE SEQUENCE</scope>
    <source>
        <strain evidence="1">CHS0354</strain>
        <tissue evidence="1">Mantle</tissue>
    </source>
</reference>
<dbReference type="SUPFAM" id="SSF57845">
    <property type="entry name" value="B-box zinc-binding domain"/>
    <property type="match status" value="1"/>
</dbReference>
<keyword evidence="2" id="KW-1185">Reference proteome</keyword>
<evidence type="ECO:0000313" key="2">
    <source>
        <dbReference type="Proteomes" id="UP001195483"/>
    </source>
</evidence>